<dbReference type="RefSeq" id="WP_167974731.1">
    <property type="nucleotide sequence ID" value="NZ_BHZG01000015.1"/>
</dbReference>
<organism evidence="2 3">
    <name type="scientific">Streptomyces lonarensis</name>
    <dbReference type="NCBI Taxonomy" id="700599"/>
    <lineage>
        <taxon>Bacteria</taxon>
        <taxon>Bacillati</taxon>
        <taxon>Actinomycetota</taxon>
        <taxon>Actinomycetes</taxon>
        <taxon>Kitasatosporales</taxon>
        <taxon>Streptomycetaceae</taxon>
        <taxon>Streptomyces</taxon>
    </lineage>
</organism>
<dbReference type="EMBL" id="JAAVJD010000375">
    <property type="protein sequence ID" value="NJQ08672.1"/>
    <property type="molecule type" value="Genomic_DNA"/>
</dbReference>
<comment type="caution">
    <text evidence="2">The sequence shown here is derived from an EMBL/GenBank/DDBJ whole genome shotgun (WGS) entry which is preliminary data.</text>
</comment>
<accession>A0A7X6D5Q6</accession>
<evidence type="ECO:0000313" key="3">
    <source>
        <dbReference type="Proteomes" id="UP000578686"/>
    </source>
</evidence>
<keyword evidence="3" id="KW-1185">Reference proteome</keyword>
<proteinExistence type="predicted"/>
<feature type="region of interest" description="Disordered" evidence="1">
    <location>
        <begin position="115"/>
        <end position="143"/>
    </location>
</feature>
<reference evidence="2 3" key="1">
    <citation type="submission" date="2020-03" db="EMBL/GenBank/DDBJ databases">
        <title>Draft genome of Streptomyces sp. ventii, isolated from the Axial Seamount in the Pacific Ocean, and resequencing of the two type strains Streptomyces lonarensis strain NCL 716 and Streptomyces bohaiensis strain 11A07.</title>
        <authorList>
            <person name="Loughran R.M."/>
            <person name="Pfannmuller K.M."/>
            <person name="Wasson B.J."/>
            <person name="Deadmond M.C."/>
            <person name="Paddock B.E."/>
            <person name="Koyack M.J."/>
            <person name="Gallegos D.A."/>
            <person name="Mitchell E.A."/>
            <person name="Ushijima B."/>
            <person name="Saw J.H."/>
            <person name="Mcphail K.L."/>
            <person name="Videau P."/>
        </authorList>
    </citation>
    <scope>NUCLEOTIDE SEQUENCE [LARGE SCALE GENOMIC DNA]</scope>
    <source>
        <strain evidence="2 3">NCL716</strain>
    </source>
</reference>
<name>A0A7X6D5Q6_9ACTN</name>
<dbReference type="Proteomes" id="UP000578686">
    <property type="component" value="Unassembled WGS sequence"/>
</dbReference>
<feature type="compositionally biased region" description="Gly residues" evidence="1">
    <location>
        <begin position="121"/>
        <end position="131"/>
    </location>
</feature>
<feature type="region of interest" description="Disordered" evidence="1">
    <location>
        <begin position="1"/>
        <end position="48"/>
    </location>
</feature>
<sequence length="143" mass="14563">MADSADLPETGSPQTAAAAEPAAEDRRAARERTRLARSARRFAEAHGGSAEGQIAYLGARGHRLVLVGADGAWGDLVASDRALAEAAAREAGVELREEFDGEMAAGVVTGPYEWSRMAGSQLGGPAEGPGHPGATADPARDAG</sequence>
<protein>
    <submittedName>
        <fullName evidence="2">Uncharacterized protein</fullName>
    </submittedName>
</protein>
<dbReference type="AlphaFoldDB" id="A0A7X6D5Q6"/>
<evidence type="ECO:0000313" key="2">
    <source>
        <dbReference type="EMBL" id="NJQ08672.1"/>
    </source>
</evidence>
<gene>
    <name evidence="2" type="ORF">HCN56_24640</name>
</gene>
<evidence type="ECO:0000256" key="1">
    <source>
        <dbReference type="SAM" id="MobiDB-lite"/>
    </source>
</evidence>
<feature type="compositionally biased region" description="Basic and acidic residues" evidence="1">
    <location>
        <begin position="23"/>
        <end position="34"/>
    </location>
</feature>